<sequence length="351" mass="38992">MNHVITAKGMKNLRKAWLLLVVGLVSILVLAGCGTKSKEDVTKSLGAKVEEMKGYESNAKMTLQTGAEPQVYEVEIGHNKPNYYRVNLKNAAKDQSQIIIRNDEGVFVLTPALNKSFRFHSEWPQNSSQAYLFESLVNDIKNDPDATFTATEDNYVFETKTNYQNNKLLPTQEITLSKKDLSPVSVKVMDPDKKPLVLVEFSDFKFDASFDADAFDVKKNMTGARLELPTSGSVSEETDNSFTVMTPLDTPAGTELKEQADVKTSNGNRVVMTYEGEKTFTLIQEKSRYAEIPTATFVNGQIADLGYTMGALTENSLTWSYQGVDFTLASKDLSQEELMMVARSMQGATTK</sequence>
<protein>
    <submittedName>
        <fullName evidence="1">Sporulation protein YdcC</fullName>
    </submittedName>
</protein>
<reference evidence="1 2" key="1">
    <citation type="submission" date="2021-10" db="EMBL/GenBank/DDBJ databases">
        <authorList>
            <person name="Criscuolo A."/>
        </authorList>
    </citation>
    <scope>NUCLEOTIDE SEQUENCE [LARGE SCALE GENOMIC DNA]</scope>
    <source>
        <strain evidence="2">CIP 111883</strain>
    </source>
</reference>
<dbReference type="InterPro" id="IPR052944">
    <property type="entry name" value="Sporulation_related"/>
</dbReference>
<dbReference type="EMBL" id="CAKJTJ010000045">
    <property type="protein sequence ID" value="CAG9623372.1"/>
    <property type="molecule type" value="Genomic_DNA"/>
</dbReference>
<dbReference type="Proteomes" id="UP000789833">
    <property type="component" value="Unassembled WGS sequence"/>
</dbReference>
<name>A0ABM8YTS8_9BACI</name>
<organism evidence="1 2">
    <name type="scientific">Sutcliffiella rhizosphaerae</name>
    <dbReference type="NCBI Taxonomy" id="2880967"/>
    <lineage>
        <taxon>Bacteria</taxon>
        <taxon>Bacillati</taxon>
        <taxon>Bacillota</taxon>
        <taxon>Bacilli</taxon>
        <taxon>Bacillales</taxon>
        <taxon>Bacillaceae</taxon>
        <taxon>Sutcliffiella</taxon>
    </lineage>
</organism>
<dbReference type="PANTHER" id="PTHR37507:SF2">
    <property type="entry name" value="SPORULATION PROTEIN YDCC"/>
    <property type="match status" value="1"/>
</dbReference>
<accession>A0ABM8YTS8</accession>
<proteinExistence type="predicted"/>
<gene>
    <name evidence="1" type="primary">ydcC</name>
    <name evidence="1" type="ORF">BACCIP111883_04173</name>
</gene>
<dbReference type="SUPFAM" id="SSF89392">
    <property type="entry name" value="Prokaryotic lipoproteins and lipoprotein localization factors"/>
    <property type="match status" value="1"/>
</dbReference>
<comment type="caution">
    <text evidence="1">The sequence shown here is derived from an EMBL/GenBank/DDBJ whole genome shotgun (WGS) entry which is preliminary data.</text>
</comment>
<dbReference type="Gene3D" id="2.50.20.10">
    <property type="entry name" value="Lipoprotein localisation LolA/LolB/LppX"/>
    <property type="match status" value="1"/>
</dbReference>
<evidence type="ECO:0000313" key="2">
    <source>
        <dbReference type="Proteomes" id="UP000789833"/>
    </source>
</evidence>
<dbReference type="InterPro" id="IPR029046">
    <property type="entry name" value="LolA/LolB/LppX"/>
</dbReference>
<keyword evidence="2" id="KW-1185">Reference proteome</keyword>
<dbReference type="PANTHER" id="PTHR37507">
    <property type="entry name" value="SPORULATION PROTEIN YDCC"/>
    <property type="match status" value="1"/>
</dbReference>
<evidence type="ECO:0000313" key="1">
    <source>
        <dbReference type="EMBL" id="CAG9623372.1"/>
    </source>
</evidence>